<name>A0A9P7XIC5_9FUNG</name>
<keyword evidence="2" id="KW-1185">Reference proteome</keyword>
<dbReference type="Proteomes" id="UP000707451">
    <property type="component" value="Unassembled WGS sequence"/>
</dbReference>
<gene>
    <name evidence="1" type="ORF">KI688_007485</name>
</gene>
<sequence length="165" mass="17727">MGLACLLFGYHTETCPQETPHTLPVGIIGDAGTAVGARLKGHFKMGGRSLCWLHCRYGPTLILDENKSSCLCIFCFEVVKLAQGMRPSWSDGKMRMNSLQGATVCVNRSFISHVAGYTVRGRDTQASAAIGLAATAILLDSDRAPLPLFQRSTLPSSVQQALSEP</sequence>
<dbReference type="OrthoDB" id="2264724at2759"/>
<comment type="caution">
    <text evidence="1">The sequence shown here is derived from an EMBL/GenBank/DDBJ whole genome shotgun (WGS) entry which is preliminary data.</text>
</comment>
<proteinExistence type="predicted"/>
<evidence type="ECO:0000313" key="1">
    <source>
        <dbReference type="EMBL" id="KAG9061147.1"/>
    </source>
</evidence>
<accession>A0A9P7XIC5</accession>
<reference evidence="1" key="1">
    <citation type="submission" date="2021-06" db="EMBL/GenBank/DDBJ databases">
        <title>Genome Sequence of Mortierella hyaline Strain SCG-10, a Cold-Adapted, Nitrate-Reducing Fungus Isolated from Soil in Minnesota, USA.</title>
        <authorList>
            <person name="Aldossari N."/>
        </authorList>
    </citation>
    <scope>NUCLEOTIDE SEQUENCE</scope>
    <source>
        <strain evidence="1">SCG-10</strain>
    </source>
</reference>
<protein>
    <submittedName>
        <fullName evidence="1">Uncharacterized protein</fullName>
    </submittedName>
</protein>
<evidence type="ECO:0000313" key="2">
    <source>
        <dbReference type="Proteomes" id="UP000707451"/>
    </source>
</evidence>
<dbReference type="AlphaFoldDB" id="A0A9P7XIC5"/>
<organism evidence="1 2">
    <name type="scientific">Linnemannia hyalina</name>
    <dbReference type="NCBI Taxonomy" id="64524"/>
    <lineage>
        <taxon>Eukaryota</taxon>
        <taxon>Fungi</taxon>
        <taxon>Fungi incertae sedis</taxon>
        <taxon>Mucoromycota</taxon>
        <taxon>Mortierellomycotina</taxon>
        <taxon>Mortierellomycetes</taxon>
        <taxon>Mortierellales</taxon>
        <taxon>Mortierellaceae</taxon>
        <taxon>Linnemannia</taxon>
    </lineage>
</organism>
<dbReference type="EMBL" id="JAHRHY010000025">
    <property type="protein sequence ID" value="KAG9061147.1"/>
    <property type="molecule type" value="Genomic_DNA"/>
</dbReference>